<evidence type="ECO:0000259" key="1">
    <source>
        <dbReference type="Pfam" id="PF14261"/>
    </source>
</evidence>
<dbReference type="PANTHER" id="PTHR35586">
    <property type="entry name" value="SLL1691 PROTEIN"/>
    <property type="match status" value="1"/>
</dbReference>
<feature type="domain" description="DUF4351" evidence="1">
    <location>
        <begin position="251"/>
        <end position="309"/>
    </location>
</feature>
<reference evidence="2" key="1">
    <citation type="journal article" date="2020" name="mSystems">
        <title>Genome- and Community-Level Interaction Insights into Carbon Utilization and Element Cycling Functions of Hydrothermarchaeota in Hydrothermal Sediment.</title>
        <authorList>
            <person name="Zhou Z."/>
            <person name="Liu Y."/>
            <person name="Xu W."/>
            <person name="Pan J."/>
            <person name="Luo Z.H."/>
            <person name="Li M."/>
        </authorList>
    </citation>
    <scope>NUCLEOTIDE SEQUENCE [LARGE SCALE GENOMIC DNA]</scope>
    <source>
        <strain evidence="2">SpSt-418</strain>
    </source>
</reference>
<name>A0A7C3PNW3_9CYAN</name>
<dbReference type="InterPro" id="IPR025587">
    <property type="entry name" value="DUF4351"/>
</dbReference>
<dbReference type="Pfam" id="PF14261">
    <property type="entry name" value="DUF4351"/>
    <property type="match status" value="1"/>
</dbReference>
<dbReference type="AlphaFoldDB" id="A0A7C3PNW3"/>
<dbReference type="PANTHER" id="PTHR35586:SF1">
    <property type="entry name" value="SLL1691 PROTEIN"/>
    <property type="match status" value="1"/>
</dbReference>
<gene>
    <name evidence="2" type="ORF">ENR64_07695</name>
</gene>
<proteinExistence type="predicted"/>
<evidence type="ECO:0000313" key="2">
    <source>
        <dbReference type="EMBL" id="HFM97641.1"/>
    </source>
</evidence>
<accession>A0A7C3PNW3</accession>
<comment type="caution">
    <text evidence="2">The sequence shown here is derived from an EMBL/GenBank/DDBJ whole genome shotgun (WGS) entry which is preliminary data.</text>
</comment>
<organism evidence="2">
    <name type="scientific">Oscillatoriales cyanobacterium SpSt-418</name>
    <dbReference type="NCBI Taxonomy" id="2282169"/>
    <lineage>
        <taxon>Bacteria</taxon>
        <taxon>Bacillati</taxon>
        <taxon>Cyanobacteriota</taxon>
        <taxon>Cyanophyceae</taxon>
        <taxon>Oscillatoriophycideae</taxon>
        <taxon>Oscillatoriales</taxon>
    </lineage>
</organism>
<dbReference type="EMBL" id="DSRU01000097">
    <property type="protein sequence ID" value="HFM97641.1"/>
    <property type="molecule type" value="Genomic_DNA"/>
</dbReference>
<protein>
    <submittedName>
        <fullName evidence="2">DUF4351 domain-containing protein</fullName>
    </submittedName>
</protein>
<sequence length="315" mass="37655">MVDARSDYDSPWKEILEAYFRDFIRFFFPHIEPEIAWERGYDFLDKELQQVVRDAELGRRYADKLVKVWRGSGEEAWVMTHIEIQGQEETRFTERMFTYNYRLRDRYNRPIASLAVLGDERSTWRPRSYTDELWGCRIQFDFPVVKLLDYGANGADLENNQNPFALVVMAHLKAKETRSDDQARKAWKFSLTRRLYEQGYERQDVLNLYRFIDWLLVLPEGLEREFQEDLQRFEQERQMQYITRIERMAMQEGSKQEARSLVLRLLTRRVGSIPESLQTQIEALPLAQLEDLGEALLEFSRSEDLESWLQAHSPE</sequence>